<dbReference type="PROSITE" id="PS00028">
    <property type="entry name" value="ZINC_FINGER_C2H2_1"/>
    <property type="match status" value="3"/>
</dbReference>
<evidence type="ECO:0000256" key="13">
    <source>
        <dbReference type="PROSITE-ProRule" id="PRU00042"/>
    </source>
</evidence>
<feature type="domain" description="C2H2-type" evidence="20">
    <location>
        <begin position="951"/>
        <end position="978"/>
    </location>
</feature>
<dbReference type="Gene3D" id="3.30.160.60">
    <property type="entry name" value="Classic Zinc Finger"/>
    <property type="match status" value="3"/>
</dbReference>
<dbReference type="InterPro" id="IPR000436">
    <property type="entry name" value="Sushi_SCR_CCP_dom"/>
</dbReference>
<dbReference type="SUPFAM" id="SSF54695">
    <property type="entry name" value="POZ domain"/>
    <property type="match status" value="1"/>
</dbReference>
<dbReference type="InterPro" id="IPR018097">
    <property type="entry name" value="EGF_Ca-bd_CS"/>
</dbReference>
<evidence type="ECO:0000256" key="6">
    <source>
        <dbReference type="ARBA" id="ARBA00022737"/>
    </source>
</evidence>
<evidence type="ECO:0000259" key="20">
    <source>
        <dbReference type="PROSITE" id="PS50157"/>
    </source>
</evidence>
<dbReference type="InterPro" id="IPR000152">
    <property type="entry name" value="EGF-type_Asp/Asn_hydroxyl_site"/>
</dbReference>
<keyword evidence="9" id="KW-1133">Transmembrane helix</keyword>
<keyword evidence="5 17" id="KW-0732">Signal</keyword>
<evidence type="ECO:0000256" key="4">
    <source>
        <dbReference type="ARBA" id="ARBA00022723"/>
    </source>
</evidence>
<evidence type="ECO:0000256" key="16">
    <source>
        <dbReference type="SAM" id="MobiDB-lite"/>
    </source>
</evidence>
<dbReference type="CDD" id="cd18214">
    <property type="entry name" value="BTB_POZ_ZBTB26_Bioref"/>
    <property type="match status" value="1"/>
</dbReference>
<keyword evidence="3" id="KW-0812">Transmembrane</keyword>
<protein>
    <submittedName>
        <fullName evidence="22">Sushi domain containing 1</fullName>
    </submittedName>
</protein>
<dbReference type="InterPro" id="IPR051622">
    <property type="entry name" value="R-tyr_protein_phosphatases"/>
</dbReference>
<accession>A0A8C8E2R8</accession>
<feature type="domain" description="Sushi" evidence="21">
    <location>
        <begin position="174"/>
        <end position="233"/>
    </location>
</feature>
<evidence type="ECO:0000256" key="5">
    <source>
        <dbReference type="ARBA" id="ARBA00022729"/>
    </source>
</evidence>
<keyword evidence="15" id="KW-0768">Sushi</keyword>
<dbReference type="Gene3D" id="2.10.25.10">
    <property type="entry name" value="Laminin"/>
    <property type="match status" value="2"/>
</dbReference>
<dbReference type="AlphaFoldDB" id="A0A8C8E2R8"/>
<dbReference type="InterPro" id="IPR009030">
    <property type="entry name" value="Growth_fac_rcpt_cys_sf"/>
</dbReference>
<dbReference type="GO" id="GO:0016020">
    <property type="term" value="C:membrane"/>
    <property type="evidence" value="ECO:0007669"/>
    <property type="project" value="UniProtKB-SubCell"/>
</dbReference>
<feature type="region of interest" description="Disordered" evidence="16">
    <location>
        <begin position="885"/>
        <end position="916"/>
    </location>
</feature>
<keyword evidence="8" id="KW-0862">Zinc</keyword>
<dbReference type="FunFam" id="3.30.160.60:FF:000161">
    <property type="entry name" value="Zinc finger protein 366"/>
    <property type="match status" value="1"/>
</dbReference>
<evidence type="ECO:0000259" key="18">
    <source>
        <dbReference type="PROSITE" id="PS50026"/>
    </source>
</evidence>
<feature type="domain" description="EGF-like" evidence="18">
    <location>
        <begin position="30"/>
        <end position="69"/>
    </location>
</feature>
<dbReference type="GO" id="GO:0030855">
    <property type="term" value="P:epithelial cell differentiation"/>
    <property type="evidence" value="ECO:0007669"/>
    <property type="project" value="UniProtKB-ARBA"/>
</dbReference>
<evidence type="ECO:0000256" key="2">
    <source>
        <dbReference type="ARBA" id="ARBA00022536"/>
    </source>
</evidence>
<evidence type="ECO:0000313" key="22">
    <source>
        <dbReference type="Ensembl" id="ENSOSIP00000048799.1"/>
    </source>
</evidence>
<comment type="subcellular location">
    <subcellularLocation>
        <location evidence="1">Membrane</location>
        <topology evidence="1">Single-pass type I membrane protein</topology>
    </subcellularLocation>
</comment>
<dbReference type="FunFam" id="2.10.25.10:FF:000038">
    <property type="entry name" value="Fibrillin 2"/>
    <property type="match status" value="1"/>
</dbReference>
<keyword evidence="7 13" id="KW-0863">Zinc-finger</keyword>
<feature type="region of interest" description="Disordered" evidence="16">
    <location>
        <begin position="750"/>
        <end position="816"/>
    </location>
</feature>
<feature type="domain" description="BTB" evidence="19">
    <location>
        <begin position="645"/>
        <end position="710"/>
    </location>
</feature>
<dbReference type="SMART" id="SM00032">
    <property type="entry name" value="CCP"/>
    <property type="match status" value="3"/>
</dbReference>
<feature type="compositionally biased region" description="Acidic residues" evidence="16">
    <location>
        <begin position="784"/>
        <end position="815"/>
    </location>
</feature>
<dbReference type="SUPFAM" id="SSF57184">
    <property type="entry name" value="Growth factor receptor domain"/>
    <property type="match status" value="1"/>
</dbReference>
<dbReference type="InterPro" id="IPR011333">
    <property type="entry name" value="SKP1/BTB/POZ_sf"/>
</dbReference>
<dbReference type="SMART" id="SM00179">
    <property type="entry name" value="EGF_CA"/>
    <property type="match status" value="2"/>
</dbReference>
<dbReference type="PROSITE" id="PS01187">
    <property type="entry name" value="EGF_CA"/>
    <property type="match status" value="1"/>
</dbReference>
<evidence type="ECO:0000256" key="10">
    <source>
        <dbReference type="ARBA" id="ARBA00023136"/>
    </source>
</evidence>
<dbReference type="PROSITE" id="PS01186">
    <property type="entry name" value="EGF_2"/>
    <property type="match status" value="1"/>
</dbReference>
<keyword evidence="6" id="KW-0677">Repeat</keyword>
<dbReference type="FunFam" id="3.30.160.60:FF:000065">
    <property type="entry name" value="B-cell CLL/lymphoma 6, member B"/>
    <property type="match status" value="1"/>
</dbReference>
<evidence type="ECO:0000256" key="15">
    <source>
        <dbReference type="PROSITE-ProRule" id="PRU00302"/>
    </source>
</evidence>
<evidence type="ECO:0000256" key="17">
    <source>
        <dbReference type="SAM" id="SignalP"/>
    </source>
</evidence>
<dbReference type="SMART" id="SM00355">
    <property type="entry name" value="ZnF_C2H2"/>
    <property type="match status" value="4"/>
</dbReference>
<dbReference type="GO" id="GO:0008270">
    <property type="term" value="F:zinc ion binding"/>
    <property type="evidence" value="ECO:0007669"/>
    <property type="project" value="UniProtKB-KW"/>
</dbReference>
<dbReference type="Ensembl" id="ENSOSIT00000051276.1">
    <property type="protein sequence ID" value="ENSOSIP00000048799.1"/>
    <property type="gene ID" value="ENSOSIG00000022946.1"/>
</dbReference>
<dbReference type="Gene3D" id="2.10.70.10">
    <property type="entry name" value="Complement Module, domain 1"/>
    <property type="match status" value="2"/>
</dbReference>
<reference evidence="22" key="2">
    <citation type="submission" date="2025-09" db="UniProtKB">
        <authorList>
            <consortium name="Ensembl"/>
        </authorList>
    </citation>
    <scope>IDENTIFICATION</scope>
</reference>
<evidence type="ECO:0000256" key="14">
    <source>
        <dbReference type="PROSITE-ProRule" id="PRU00076"/>
    </source>
</evidence>
<evidence type="ECO:0000256" key="12">
    <source>
        <dbReference type="ARBA" id="ARBA00023180"/>
    </source>
</evidence>
<evidence type="ECO:0000256" key="3">
    <source>
        <dbReference type="ARBA" id="ARBA00022692"/>
    </source>
</evidence>
<feature type="domain" description="C2H2-type" evidence="20">
    <location>
        <begin position="979"/>
        <end position="1006"/>
    </location>
</feature>
<dbReference type="PROSITE" id="PS50157">
    <property type="entry name" value="ZINC_FINGER_C2H2_2"/>
    <property type="match status" value="4"/>
</dbReference>
<dbReference type="InterPro" id="IPR001881">
    <property type="entry name" value="EGF-like_Ca-bd_dom"/>
</dbReference>
<feature type="domain" description="C2H2-type" evidence="20">
    <location>
        <begin position="926"/>
        <end position="948"/>
    </location>
</feature>
<dbReference type="SMART" id="SM00181">
    <property type="entry name" value="EGF"/>
    <property type="match status" value="3"/>
</dbReference>
<dbReference type="Pfam" id="PF00084">
    <property type="entry name" value="Sushi"/>
    <property type="match status" value="2"/>
</dbReference>
<feature type="chain" id="PRO_5034145623" evidence="17">
    <location>
        <begin position="28"/>
        <end position="1065"/>
    </location>
</feature>
<feature type="domain" description="EGF-like" evidence="18">
    <location>
        <begin position="122"/>
        <end position="159"/>
    </location>
</feature>
<dbReference type="InterPro" id="IPR013087">
    <property type="entry name" value="Znf_C2H2_type"/>
</dbReference>
<evidence type="ECO:0000256" key="8">
    <source>
        <dbReference type="ARBA" id="ARBA00022833"/>
    </source>
</evidence>
<sequence>MDERHRAVVVVILFLALVVLLGLPAYGQILLDVCASCHANATCEDKLDGSGKVCNCKYGFVGNGRTFCQDKDECQIGASKICGQHTTCHNTFGSYFCTCLAGYSPSNNMNIFIPNDGTHCQDIDECRITGICGEGGQCRNLEGSFDCSCQKGYRVRNGHEPFNPQRGNASCQVVDCGWPSAVEDTVLVSTTGTTYDSVAMFACDEGYVWKRGGNKSVCAADGLWKGPSLVCEEILCGNPPLIESADRVWNNNSAPGSTVLYYCKEGFYNMGGMNLSVCNENGFWTPATLSCRALCGPVPFLNNSEVVWHNRSVVIHRCTAGFHSWRGSDMSVCDSSGVWQRATLKCIEIKPPINELLIYNGDCLQWKAEKYEKVSELYKVTYTGSRDYQRSFHDRGKRFINSKADQLELCLNLYPVTNYSISVTAMLAKFTATITTNTSLPVPPAPVVYYEEFETRVPILRLQRWPNSLDLISLYQVFVLPVEGIMMFDCSAPASLNSSSTSPSEYITAQLDMQNVGTKINFTLGDGFFYGGFYNSPLESGRDYYIILRVVSQWKTASKSCCALWAKVTGASHVLRVSSLSAAAFVGGITLVIVGGYSVTWCGAPVAVLWVTMAQNQVILQFHFATFGDSMLQKMNLLRHQRRFCDVTVRINQLEVPGHKVVFAAGSSFLRDQFILQQDSKEVQISMIQEAEVGRQLLLSCYTGQLEFPELELVHYLTVASFLQMGHIVEQCTQALSKFIKPEASHQLRVDVDRKREKKRQEGLPSPAHREQSQVQTVLQKEDEVVEEEEEDEEEEEMVVGQVEEDTNDDSDDDVIIQPKSPVQSLTRHSRQSMVENDITIVKVESVSNAAETSITGHFSATPPAALQSPEPQHSLINSTVDSRCSEMAAPPGMPGYPLSPPPQSPPAEKHSGHQRNYDKPLQWYHQCPKCARVFRQLENYANHLKMHKLFMCLLCGKTFTQKGNLHRHMRVHAGIKPFQCKICGKTFTQKCSLLDHLNLHSGDKPHRCNYCEMVFAHKPVLRKHLKQIHGKNSFDNATEATCTRGGWSLISPKYEAPAPLFSLK</sequence>
<dbReference type="InterPro" id="IPR036236">
    <property type="entry name" value="Znf_C2H2_sf"/>
</dbReference>
<evidence type="ECO:0000256" key="7">
    <source>
        <dbReference type="ARBA" id="ARBA00022771"/>
    </source>
</evidence>
<keyword evidence="23" id="KW-1185">Reference proteome</keyword>
<dbReference type="SUPFAM" id="SSF57535">
    <property type="entry name" value="Complement control module/SCR domain"/>
    <property type="match status" value="3"/>
</dbReference>
<dbReference type="SUPFAM" id="SSF57667">
    <property type="entry name" value="beta-beta-alpha zinc fingers"/>
    <property type="match status" value="2"/>
</dbReference>
<dbReference type="InterPro" id="IPR000742">
    <property type="entry name" value="EGF"/>
</dbReference>
<keyword evidence="11 14" id="KW-1015">Disulfide bond</keyword>
<reference evidence="22" key="1">
    <citation type="submission" date="2025-08" db="UniProtKB">
        <authorList>
            <consortium name="Ensembl"/>
        </authorList>
    </citation>
    <scope>IDENTIFICATION</scope>
</reference>
<dbReference type="CDD" id="cd00054">
    <property type="entry name" value="EGF_CA"/>
    <property type="match status" value="2"/>
</dbReference>
<dbReference type="GO" id="GO:0005509">
    <property type="term" value="F:calcium ion binding"/>
    <property type="evidence" value="ECO:0007669"/>
    <property type="project" value="InterPro"/>
</dbReference>
<dbReference type="GeneTree" id="ENSGT00390000013892"/>
<keyword evidence="10" id="KW-0472">Membrane</keyword>
<evidence type="ECO:0000259" key="21">
    <source>
        <dbReference type="PROSITE" id="PS50923"/>
    </source>
</evidence>
<proteinExistence type="predicted"/>
<dbReference type="PANTHER" id="PTHR24051">
    <property type="entry name" value="SUSHI DOMAIN-CONTAINING PROTEIN 1"/>
    <property type="match status" value="1"/>
</dbReference>
<evidence type="ECO:0000313" key="23">
    <source>
        <dbReference type="Proteomes" id="UP000694383"/>
    </source>
</evidence>
<dbReference type="Gene3D" id="2.20.28.230">
    <property type="match status" value="1"/>
</dbReference>
<dbReference type="Proteomes" id="UP000694383">
    <property type="component" value="Unplaced"/>
</dbReference>
<evidence type="ECO:0000259" key="19">
    <source>
        <dbReference type="PROSITE" id="PS50097"/>
    </source>
</evidence>
<name>A0A8C8E2R8_9TELE</name>
<dbReference type="CDD" id="cd00033">
    <property type="entry name" value="CCP"/>
    <property type="match status" value="2"/>
</dbReference>
<dbReference type="PROSITE" id="PS50097">
    <property type="entry name" value="BTB"/>
    <property type="match status" value="1"/>
</dbReference>
<dbReference type="InterPro" id="IPR000210">
    <property type="entry name" value="BTB/POZ_dom"/>
</dbReference>
<dbReference type="PROSITE" id="PS50923">
    <property type="entry name" value="SUSHI"/>
    <property type="match status" value="2"/>
</dbReference>
<dbReference type="SUPFAM" id="SSF57196">
    <property type="entry name" value="EGF/Laminin"/>
    <property type="match status" value="1"/>
</dbReference>
<dbReference type="Pfam" id="PF00651">
    <property type="entry name" value="BTB"/>
    <property type="match status" value="1"/>
</dbReference>
<dbReference type="PROSITE" id="PS00010">
    <property type="entry name" value="ASX_HYDROXYL"/>
    <property type="match status" value="2"/>
</dbReference>
<feature type="domain" description="Sushi" evidence="21">
    <location>
        <begin position="234"/>
        <end position="293"/>
    </location>
</feature>
<feature type="compositionally biased region" description="Basic and acidic residues" evidence="16">
    <location>
        <begin position="750"/>
        <end position="772"/>
    </location>
</feature>
<feature type="signal peptide" evidence="17">
    <location>
        <begin position="1"/>
        <end position="27"/>
    </location>
</feature>
<dbReference type="Gene3D" id="3.30.710.10">
    <property type="entry name" value="Potassium Channel Kv1.1, Chain A"/>
    <property type="match status" value="1"/>
</dbReference>
<keyword evidence="2 14" id="KW-0245">EGF-like domain</keyword>
<keyword evidence="12" id="KW-0325">Glycoprotein</keyword>
<dbReference type="Pfam" id="PF07645">
    <property type="entry name" value="EGF_CA"/>
    <property type="match status" value="2"/>
</dbReference>
<keyword evidence="4" id="KW-0479">Metal-binding</keyword>
<comment type="caution">
    <text evidence="14">Lacks conserved residue(s) required for the propagation of feature annotation.</text>
</comment>
<organism evidence="22 23">
    <name type="scientific">Oryzias sinensis</name>
    <name type="common">Chinese medaka</name>
    <dbReference type="NCBI Taxonomy" id="183150"/>
    <lineage>
        <taxon>Eukaryota</taxon>
        <taxon>Metazoa</taxon>
        <taxon>Chordata</taxon>
        <taxon>Craniata</taxon>
        <taxon>Vertebrata</taxon>
        <taxon>Euteleostomi</taxon>
        <taxon>Actinopterygii</taxon>
        <taxon>Neopterygii</taxon>
        <taxon>Teleostei</taxon>
        <taxon>Neoteleostei</taxon>
        <taxon>Acanthomorphata</taxon>
        <taxon>Ovalentaria</taxon>
        <taxon>Atherinomorphae</taxon>
        <taxon>Beloniformes</taxon>
        <taxon>Adrianichthyidae</taxon>
        <taxon>Oryziinae</taxon>
        <taxon>Oryzias</taxon>
    </lineage>
</organism>
<dbReference type="InterPro" id="IPR049883">
    <property type="entry name" value="NOTCH1_EGF-like"/>
</dbReference>
<dbReference type="SMART" id="SM00225">
    <property type="entry name" value="BTB"/>
    <property type="match status" value="1"/>
</dbReference>
<dbReference type="PANTHER" id="PTHR24051:SF5">
    <property type="entry name" value="SUSHI DOMAIN-CONTAINING PROTEIN 1"/>
    <property type="match status" value="1"/>
</dbReference>
<feature type="domain" description="EGF-like" evidence="18">
    <location>
        <begin position="70"/>
        <end position="109"/>
    </location>
</feature>
<dbReference type="Pfam" id="PF00096">
    <property type="entry name" value="zf-C2H2"/>
    <property type="match status" value="3"/>
</dbReference>
<dbReference type="PROSITE" id="PS50026">
    <property type="entry name" value="EGF_3"/>
    <property type="match status" value="3"/>
</dbReference>
<feature type="domain" description="C2H2-type" evidence="20">
    <location>
        <begin position="1007"/>
        <end position="1030"/>
    </location>
</feature>
<dbReference type="InterPro" id="IPR057598">
    <property type="entry name" value="Fn3_PTPRU"/>
</dbReference>
<evidence type="ECO:0000256" key="1">
    <source>
        <dbReference type="ARBA" id="ARBA00004479"/>
    </source>
</evidence>
<evidence type="ECO:0000256" key="11">
    <source>
        <dbReference type="ARBA" id="ARBA00023157"/>
    </source>
</evidence>
<dbReference type="InterPro" id="IPR035976">
    <property type="entry name" value="Sushi/SCR/CCP_sf"/>
</dbReference>
<dbReference type="Pfam" id="PF23144">
    <property type="entry name" value="Fn3_PTPRU"/>
    <property type="match status" value="1"/>
</dbReference>
<evidence type="ECO:0000256" key="9">
    <source>
        <dbReference type="ARBA" id="ARBA00022989"/>
    </source>
</evidence>
<feature type="compositionally biased region" description="Pro residues" evidence="16">
    <location>
        <begin position="892"/>
        <end position="906"/>
    </location>
</feature>
<feature type="disulfide bond" evidence="14">
    <location>
        <begin position="37"/>
        <end position="54"/>
    </location>
</feature>